<organism evidence="1 2">
    <name type="scientific">Pontiella sulfatireligans</name>
    <dbReference type="NCBI Taxonomy" id="2750658"/>
    <lineage>
        <taxon>Bacteria</taxon>
        <taxon>Pseudomonadati</taxon>
        <taxon>Kiritimatiellota</taxon>
        <taxon>Kiritimatiellia</taxon>
        <taxon>Kiritimatiellales</taxon>
        <taxon>Pontiellaceae</taxon>
        <taxon>Pontiella</taxon>
    </lineage>
</organism>
<gene>
    <name evidence="1" type="ORF">SCARR_03814</name>
</gene>
<sequence length="203" mass="22898">MSKHMTPKQSPLDDSYGQYFLKLESDFHAVANYTGCAEINDATCSIEFAQQLVCINTECEAVLKKICKIIGPKNPADNMGHYKRTILGRFPEIHKAPVRVNRFHRTVHPFAAWNKAGGRLDWWNAYQDIKHHRDSNFEKANLKNTLEALSALLILELYLYAIVSSNGAEKLGGALLLWAPGMPRLEMAPSSEFLPHLPLHAKK</sequence>
<dbReference type="Proteomes" id="UP000346198">
    <property type="component" value="Unassembled WGS sequence"/>
</dbReference>
<keyword evidence="2" id="KW-1185">Reference proteome</keyword>
<reference evidence="1 2" key="1">
    <citation type="submission" date="2019-04" db="EMBL/GenBank/DDBJ databases">
        <authorList>
            <person name="Van Vliet M D."/>
        </authorList>
    </citation>
    <scope>NUCLEOTIDE SEQUENCE [LARGE SCALE GENOMIC DNA]</scope>
    <source>
        <strain evidence="1 2">F21</strain>
    </source>
</reference>
<evidence type="ECO:0000313" key="1">
    <source>
        <dbReference type="EMBL" id="VGO21739.1"/>
    </source>
</evidence>
<dbReference type="EMBL" id="CAAHFH010000002">
    <property type="protein sequence ID" value="VGO21739.1"/>
    <property type="molecule type" value="Genomic_DNA"/>
</dbReference>
<dbReference type="AlphaFoldDB" id="A0A6C2UNV0"/>
<evidence type="ECO:0000313" key="2">
    <source>
        <dbReference type="Proteomes" id="UP000346198"/>
    </source>
</evidence>
<accession>A0A6C2UNV0</accession>
<protein>
    <submittedName>
        <fullName evidence="1">Uncharacterized protein</fullName>
    </submittedName>
</protein>
<dbReference type="RefSeq" id="WP_136063179.1">
    <property type="nucleotide sequence ID" value="NZ_CAAHFH010000002.1"/>
</dbReference>
<proteinExistence type="predicted"/>
<name>A0A6C2UNV0_9BACT</name>